<dbReference type="PATRIC" id="fig|285983.3.peg.1647"/>
<accession>A0A0D6Z7T4</accession>
<reference evidence="2 3" key="1">
    <citation type="submission" date="2015-01" db="EMBL/GenBank/DDBJ databases">
        <title>Draft genome sequences of the supercritical CO2 tolerant bacteria Bacillus subterraneus MITOT1 and Bacillus cereus MIT0214.</title>
        <authorList>
            <person name="Peet K.C."/>
            <person name="Thompson J.R."/>
        </authorList>
    </citation>
    <scope>NUCLEOTIDE SEQUENCE [LARGE SCALE GENOMIC DNA]</scope>
    <source>
        <strain evidence="2 3">MITOT1</strain>
    </source>
</reference>
<keyword evidence="3" id="KW-1185">Reference proteome</keyword>
<gene>
    <name evidence="2" type="ORF">UB32_13980</name>
</gene>
<organism evidence="2 3">
    <name type="scientific">Mesobacillus subterraneus</name>
    <dbReference type="NCBI Taxonomy" id="285983"/>
    <lineage>
        <taxon>Bacteria</taxon>
        <taxon>Bacillati</taxon>
        <taxon>Bacillota</taxon>
        <taxon>Bacilli</taxon>
        <taxon>Bacillales</taxon>
        <taxon>Bacillaceae</taxon>
        <taxon>Mesobacillus</taxon>
    </lineage>
</organism>
<evidence type="ECO:0008006" key="4">
    <source>
        <dbReference type="Google" id="ProtNLM"/>
    </source>
</evidence>
<dbReference type="EMBL" id="JXIQ01000108">
    <property type="protein sequence ID" value="KIY21390.1"/>
    <property type="molecule type" value="Genomic_DNA"/>
</dbReference>
<evidence type="ECO:0000313" key="2">
    <source>
        <dbReference type="EMBL" id="KIY21390.1"/>
    </source>
</evidence>
<sequence length="265" mass="31761">MSVDLKKVWDHVVKYRVPHEQEDFPLILFWSQKSGCTTLAKWFYDQIGLLDEALAYNEWIHFYDQEVYKNKANYRDKLFEIAVSGEKDAFKLVRNPYTRAVSQFMILLTSKSLYWNQEWEKIRSVLYGDKDREKGITFKQFLGYIRDHQEMADNHFHPQYTEGEENFVQHYIHLENFTTEIKQLESTYQLKTSNIKKLANSSHHMKKSMVLKGDWADRELTNESFIGIGRFPTYESFYDKEAIRLVNDIFQKDFEIYGYERRSGS</sequence>
<name>A0A0D6Z7T4_9BACI</name>
<dbReference type="AlphaFoldDB" id="A0A0D6Z7T4"/>
<keyword evidence="1" id="KW-0175">Coiled coil</keyword>
<dbReference type="GO" id="GO:0016020">
    <property type="term" value="C:membrane"/>
    <property type="evidence" value="ECO:0007669"/>
    <property type="project" value="InterPro"/>
</dbReference>
<dbReference type="GO" id="GO:0008146">
    <property type="term" value="F:sulfotransferase activity"/>
    <property type="evidence" value="ECO:0007669"/>
    <property type="project" value="InterPro"/>
</dbReference>
<dbReference type="Proteomes" id="UP000032512">
    <property type="component" value="Unassembled WGS sequence"/>
</dbReference>
<proteinExistence type="predicted"/>
<dbReference type="OrthoDB" id="7736814at2"/>
<dbReference type="RefSeq" id="WP_044394591.1">
    <property type="nucleotide sequence ID" value="NZ_JXIQ01000108.1"/>
</dbReference>
<comment type="caution">
    <text evidence="2">The sequence shown here is derived from an EMBL/GenBank/DDBJ whole genome shotgun (WGS) entry which is preliminary data.</text>
</comment>
<evidence type="ECO:0000313" key="3">
    <source>
        <dbReference type="Proteomes" id="UP000032512"/>
    </source>
</evidence>
<feature type="coiled-coil region" evidence="1">
    <location>
        <begin position="174"/>
        <end position="201"/>
    </location>
</feature>
<evidence type="ECO:0000256" key="1">
    <source>
        <dbReference type="SAM" id="Coils"/>
    </source>
</evidence>
<dbReference type="Pfam" id="PF03567">
    <property type="entry name" value="Sulfotransfer_2"/>
    <property type="match status" value="1"/>
</dbReference>
<dbReference type="InterPro" id="IPR005331">
    <property type="entry name" value="Sulfotransferase"/>
</dbReference>
<protein>
    <recommendedName>
        <fullName evidence="4">RNA methyltransferase</fullName>
    </recommendedName>
</protein>